<sequence>MFICTIASWRRASFSARSAASASRTSVSLVWRCSGVSASTRGEPSMFAGIAARTWARPSPAALICVPAWAA</sequence>
<name>A0ABW2GEI1_9ACTN</name>
<keyword evidence="2" id="KW-1185">Reference proteome</keyword>
<dbReference type="EMBL" id="JBHSZO010000010">
    <property type="protein sequence ID" value="MFC7218321.1"/>
    <property type="molecule type" value="Genomic_DNA"/>
</dbReference>
<organism evidence="1 2">
    <name type="scientific">Streptomyces polyrhachis</name>
    <dbReference type="NCBI Taxonomy" id="1282885"/>
    <lineage>
        <taxon>Bacteria</taxon>
        <taxon>Bacillati</taxon>
        <taxon>Actinomycetota</taxon>
        <taxon>Actinomycetes</taxon>
        <taxon>Kitasatosporales</taxon>
        <taxon>Streptomycetaceae</taxon>
        <taxon>Streptomyces</taxon>
    </lineage>
</organism>
<protein>
    <recommendedName>
        <fullName evidence="3">Secreted protein</fullName>
    </recommendedName>
</protein>
<comment type="caution">
    <text evidence="1">The sequence shown here is derived from an EMBL/GenBank/DDBJ whole genome shotgun (WGS) entry which is preliminary data.</text>
</comment>
<dbReference type="RefSeq" id="WP_386413644.1">
    <property type="nucleotide sequence ID" value="NZ_JBHSZO010000010.1"/>
</dbReference>
<proteinExistence type="predicted"/>
<gene>
    <name evidence="1" type="ORF">ACFQLX_09095</name>
</gene>
<dbReference type="Proteomes" id="UP001596413">
    <property type="component" value="Unassembled WGS sequence"/>
</dbReference>
<evidence type="ECO:0000313" key="2">
    <source>
        <dbReference type="Proteomes" id="UP001596413"/>
    </source>
</evidence>
<evidence type="ECO:0008006" key="3">
    <source>
        <dbReference type="Google" id="ProtNLM"/>
    </source>
</evidence>
<evidence type="ECO:0000313" key="1">
    <source>
        <dbReference type="EMBL" id="MFC7218321.1"/>
    </source>
</evidence>
<reference evidence="2" key="1">
    <citation type="journal article" date="2019" name="Int. J. Syst. Evol. Microbiol.">
        <title>The Global Catalogue of Microorganisms (GCM) 10K type strain sequencing project: providing services to taxonomists for standard genome sequencing and annotation.</title>
        <authorList>
            <consortium name="The Broad Institute Genomics Platform"/>
            <consortium name="The Broad Institute Genome Sequencing Center for Infectious Disease"/>
            <person name="Wu L."/>
            <person name="Ma J."/>
        </authorList>
    </citation>
    <scope>NUCLEOTIDE SEQUENCE [LARGE SCALE GENOMIC DNA]</scope>
    <source>
        <strain evidence="2">CGMCC 1.13681</strain>
    </source>
</reference>
<accession>A0ABW2GEI1</accession>